<keyword evidence="2" id="KW-1185">Reference proteome</keyword>
<evidence type="ECO:0000313" key="1">
    <source>
        <dbReference type="EMBL" id="CAI6350425.1"/>
    </source>
</evidence>
<name>A0AAV0W3W5_9HEMI</name>
<gene>
    <name evidence="1" type="ORF">MEUPH1_LOCUS6889</name>
</gene>
<accession>A0AAV0W3W5</accession>
<reference evidence="1 2" key="1">
    <citation type="submission" date="2023-01" db="EMBL/GenBank/DDBJ databases">
        <authorList>
            <person name="Whitehead M."/>
        </authorList>
    </citation>
    <scope>NUCLEOTIDE SEQUENCE [LARGE SCALE GENOMIC DNA]</scope>
</reference>
<proteinExistence type="predicted"/>
<dbReference type="AlphaFoldDB" id="A0AAV0W3W5"/>
<dbReference type="EMBL" id="CARXXK010000001">
    <property type="protein sequence ID" value="CAI6350425.1"/>
    <property type="molecule type" value="Genomic_DNA"/>
</dbReference>
<protein>
    <submittedName>
        <fullName evidence="1">Uncharacterized protein</fullName>
    </submittedName>
</protein>
<evidence type="ECO:0000313" key="2">
    <source>
        <dbReference type="Proteomes" id="UP001160148"/>
    </source>
</evidence>
<organism evidence="1 2">
    <name type="scientific">Macrosiphum euphorbiae</name>
    <name type="common">potato aphid</name>
    <dbReference type="NCBI Taxonomy" id="13131"/>
    <lineage>
        <taxon>Eukaryota</taxon>
        <taxon>Metazoa</taxon>
        <taxon>Ecdysozoa</taxon>
        <taxon>Arthropoda</taxon>
        <taxon>Hexapoda</taxon>
        <taxon>Insecta</taxon>
        <taxon>Pterygota</taxon>
        <taxon>Neoptera</taxon>
        <taxon>Paraneoptera</taxon>
        <taxon>Hemiptera</taxon>
        <taxon>Sternorrhyncha</taxon>
        <taxon>Aphidomorpha</taxon>
        <taxon>Aphidoidea</taxon>
        <taxon>Aphididae</taxon>
        <taxon>Macrosiphini</taxon>
        <taxon>Macrosiphum</taxon>
    </lineage>
</organism>
<comment type="caution">
    <text evidence="1">The sequence shown here is derived from an EMBL/GenBank/DDBJ whole genome shotgun (WGS) entry which is preliminary data.</text>
</comment>
<dbReference type="Proteomes" id="UP001160148">
    <property type="component" value="Unassembled WGS sequence"/>
</dbReference>
<sequence length="106" mass="11792">MDVVAALIAKIKLRYSTDCEPEVTDDGEKAFDRDDLGDYVVSMISAVVTRGQDEILEGQPCCYMPTTIETIETLVLQNIITPVCRRLILDILLMRDKTIVSVLSAI</sequence>